<feature type="chain" id="PRO_5036443602" evidence="3">
    <location>
        <begin position="22"/>
        <end position="433"/>
    </location>
</feature>
<feature type="region of interest" description="Disordered" evidence="1">
    <location>
        <begin position="198"/>
        <end position="218"/>
    </location>
</feature>
<evidence type="ECO:0000256" key="1">
    <source>
        <dbReference type="SAM" id="MobiDB-lite"/>
    </source>
</evidence>
<dbReference type="EnsemblMetazoa" id="G11668.1">
    <property type="protein sequence ID" value="G11668.1:cds"/>
    <property type="gene ID" value="G11668"/>
</dbReference>
<evidence type="ECO:0000313" key="4">
    <source>
        <dbReference type="EnsemblMetazoa" id="G11668.1:cds"/>
    </source>
</evidence>
<evidence type="ECO:0000256" key="2">
    <source>
        <dbReference type="SAM" id="Phobius"/>
    </source>
</evidence>
<name>A0A8W8HY46_MAGGI</name>
<evidence type="ECO:0000313" key="5">
    <source>
        <dbReference type="Proteomes" id="UP000005408"/>
    </source>
</evidence>
<protein>
    <submittedName>
        <fullName evidence="4">Uncharacterized protein</fullName>
    </submittedName>
</protein>
<proteinExistence type="predicted"/>
<dbReference type="Proteomes" id="UP000005408">
    <property type="component" value="Unassembled WGS sequence"/>
</dbReference>
<feature type="signal peptide" evidence="3">
    <location>
        <begin position="1"/>
        <end position="21"/>
    </location>
</feature>
<feature type="compositionally biased region" description="Low complexity" evidence="1">
    <location>
        <begin position="200"/>
        <end position="215"/>
    </location>
</feature>
<reference evidence="4" key="1">
    <citation type="submission" date="2022-08" db="UniProtKB">
        <authorList>
            <consortium name="EnsemblMetazoa"/>
        </authorList>
    </citation>
    <scope>IDENTIFICATION</scope>
    <source>
        <strain evidence="4">05x7-T-G4-1.051#20</strain>
    </source>
</reference>
<organism evidence="4 5">
    <name type="scientific">Magallana gigas</name>
    <name type="common">Pacific oyster</name>
    <name type="synonym">Crassostrea gigas</name>
    <dbReference type="NCBI Taxonomy" id="29159"/>
    <lineage>
        <taxon>Eukaryota</taxon>
        <taxon>Metazoa</taxon>
        <taxon>Spiralia</taxon>
        <taxon>Lophotrochozoa</taxon>
        <taxon>Mollusca</taxon>
        <taxon>Bivalvia</taxon>
        <taxon>Autobranchia</taxon>
        <taxon>Pteriomorphia</taxon>
        <taxon>Ostreida</taxon>
        <taxon>Ostreoidea</taxon>
        <taxon>Ostreidae</taxon>
        <taxon>Magallana</taxon>
    </lineage>
</organism>
<evidence type="ECO:0000256" key="3">
    <source>
        <dbReference type="SAM" id="SignalP"/>
    </source>
</evidence>
<keyword evidence="5" id="KW-1185">Reference proteome</keyword>
<sequence length="433" mass="48100">MQAWMIVQCISIFVTFLGVQGSPCPVGYHYTEKNGYCCQSVVCPKDHQFHLCTFDGGSDTCTPCDKGQINLDEIHTKEWSYELDDLCHVPDCDCSVPDTVIDNLQECMESTGRPVCVCNRKDWFYGQDPFWCNLANSSLKLSATEKGVELTQDGTVRPCPPGYFKSQYGGSICSPHSKCPQGYTVDIQGTEIQDTTCKRSLSSSVPTTPATSSSTEADLKSEAEKSDIWIVILIVAVAIVVVVSNCTIVFVCWLKRRQTCTMESTIKFLNKKKQQGTGKEDNNLTLLKQVNNQNEDYQNAAMNSIPADHVEEKGDEERSLLILKNKENVSLAESNENQDSHGCSLPDQVGISMSMSSMLEEPSLSNSEMTSKEGDGLDLNNIPIAQENSYERHSLPTSRDLGIGLSADFKVENEIQKLCQKQTKQKQHVQQHQ</sequence>
<keyword evidence="3" id="KW-0732">Signal</keyword>
<dbReference type="AlphaFoldDB" id="A0A8W8HY46"/>
<keyword evidence="2" id="KW-0472">Membrane</keyword>
<keyword evidence="2" id="KW-0812">Transmembrane</keyword>
<keyword evidence="2" id="KW-1133">Transmembrane helix</keyword>
<feature type="region of interest" description="Disordered" evidence="1">
    <location>
        <begin position="357"/>
        <end position="380"/>
    </location>
</feature>
<accession>A0A8W8HY46</accession>
<dbReference type="Gene3D" id="2.10.50.10">
    <property type="entry name" value="Tumor Necrosis Factor Receptor, subunit A, domain 2"/>
    <property type="match status" value="1"/>
</dbReference>
<feature type="compositionally biased region" description="Low complexity" evidence="1">
    <location>
        <begin position="357"/>
        <end position="369"/>
    </location>
</feature>
<feature type="transmembrane region" description="Helical" evidence="2">
    <location>
        <begin position="228"/>
        <end position="254"/>
    </location>
</feature>